<dbReference type="PROSITE" id="PS50043">
    <property type="entry name" value="HTH_LUXR_2"/>
    <property type="match status" value="1"/>
</dbReference>
<dbReference type="InterPro" id="IPR036388">
    <property type="entry name" value="WH-like_DNA-bd_sf"/>
</dbReference>
<dbReference type="Pfam" id="PF00196">
    <property type="entry name" value="GerE"/>
    <property type="match status" value="1"/>
</dbReference>
<dbReference type="PANTHER" id="PTHR16305">
    <property type="entry name" value="TESTICULAR SOLUBLE ADENYLYL CYCLASE"/>
    <property type="match status" value="1"/>
</dbReference>
<dbReference type="Proteomes" id="UP001500842">
    <property type="component" value="Unassembled WGS sequence"/>
</dbReference>
<dbReference type="InterPro" id="IPR027417">
    <property type="entry name" value="P-loop_NTPase"/>
</dbReference>
<dbReference type="SUPFAM" id="SSF46894">
    <property type="entry name" value="C-terminal effector domain of the bipartite response regulators"/>
    <property type="match status" value="1"/>
</dbReference>
<keyword evidence="5" id="KW-1185">Reference proteome</keyword>
<evidence type="ECO:0000313" key="5">
    <source>
        <dbReference type="Proteomes" id="UP001500842"/>
    </source>
</evidence>
<dbReference type="Pfam" id="PF13191">
    <property type="entry name" value="AAA_16"/>
    <property type="match status" value="1"/>
</dbReference>
<dbReference type="EMBL" id="BAAAOR010000014">
    <property type="protein sequence ID" value="GAA1514357.1"/>
    <property type="molecule type" value="Genomic_DNA"/>
</dbReference>
<feature type="domain" description="HTH luxR-type" evidence="3">
    <location>
        <begin position="872"/>
        <end position="937"/>
    </location>
</feature>
<name>A0ABN2AAL2_9ACTN</name>
<dbReference type="PRINTS" id="PR00038">
    <property type="entry name" value="HTHLUXR"/>
</dbReference>
<dbReference type="CDD" id="cd06170">
    <property type="entry name" value="LuxR_C_like"/>
    <property type="match status" value="1"/>
</dbReference>
<dbReference type="PANTHER" id="PTHR16305:SF35">
    <property type="entry name" value="TRANSCRIPTIONAL ACTIVATOR DOMAIN"/>
    <property type="match status" value="1"/>
</dbReference>
<accession>A0ABN2AAL2</accession>
<gene>
    <name evidence="4" type="ORF">GCM10009788_18400</name>
</gene>
<sequence length="937" mass="98521">MSLTGMYLAPVGPTVTEPLLGRDDALAVLMEAAGAAADGRARVVTVLGGPGMGKTAVLDVFVARLPATTRVLRAAGHPNESDLPFAGLHQLLWGRHEVARRMPRLGAALGLTGGPGGAGLDTGIGHEFLSVIGTLAEEGPLALVVDDAHWLDRSTWQALVFAARRIDADAVVLVLAGDPAGPSVGSGDTIELGPLEPAQARAVAAALHPRLTHADLDWVCGEADGVPLLLRQIPAGLAAGPLEPDGWRPPPQRAPVVDRVDRHFRAVVGGLGEAERRAVLVVALQDLPGPALRAALARLGGGLADLDRAERLGLVRVVAGEARPTSTTAGYWVRQHATDGELRAAHAAIAHVLPEGSRRRVVHLDRALLDPDPAVGRALCAAATEAADRHDLAEAAALWHAAIRHGDPAERQAARAAAAEAHLGSGAGSAALALFRELVREAGDDRERAGWLERCVVTAFWLEPLSATVQAEESAARTLVARLLAGGARDREAGLRLLMAQVTARMVRGEYRIAASLAAPVAGLGLADDRIEAVLHALLTGVVAGDPPPPRVATAAVERLLPALATAAASDVTAIFGFLRHLGWWGDVGLSERVVATFEAAPLPRAMGDRLAVEPHRVAIELARGEWDAACLRLAEMERTALDSDFVVPYRFCAAHHALVLARRGDIAGSRTRWERIGAGGGMTPFFEHLDACARGLEELAHRNHDAALAALRRAHALATACGGVVPGQTSATADLIEALWRTGAEAEAVERATSYARFAERSGHPLEGALAARSLALVGAFATADDLDAAFDDAVERCRAAGSPYETARTQLAHGQRLRRDLRKAAATRALSEARDAFARLGAPAWVGIADAELAACGHRRYRGAPGTGEADAPLGRLTPREYAVVVEAAEGRSNPEIAERLYISRRTVEFHLSNAFRKLGVADRTDLAALLPREV</sequence>
<dbReference type="SMART" id="SM00421">
    <property type="entry name" value="HTH_LUXR"/>
    <property type="match status" value="1"/>
</dbReference>
<protein>
    <submittedName>
        <fullName evidence="4">LuxR family transcriptional regulator</fullName>
    </submittedName>
</protein>
<dbReference type="SUPFAM" id="SSF52540">
    <property type="entry name" value="P-loop containing nucleoside triphosphate hydrolases"/>
    <property type="match status" value="1"/>
</dbReference>
<keyword evidence="2" id="KW-0067">ATP-binding</keyword>
<organism evidence="4 5">
    <name type="scientific">Nocardioides humi</name>
    <dbReference type="NCBI Taxonomy" id="449461"/>
    <lineage>
        <taxon>Bacteria</taxon>
        <taxon>Bacillati</taxon>
        <taxon>Actinomycetota</taxon>
        <taxon>Actinomycetes</taxon>
        <taxon>Propionibacteriales</taxon>
        <taxon>Nocardioidaceae</taxon>
        <taxon>Nocardioides</taxon>
    </lineage>
</organism>
<dbReference type="PROSITE" id="PS00622">
    <property type="entry name" value="HTH_LUXR_1"/>
    <property type="match status" value="1"/>
</dbReference>
<dbReference type="InterPro" id="IPR000792">
    <property type="entry name" value="Tscrpt_reg_LuxR_C"/>
</dbReference>
<proteinExistence type="predicted"/>
<keyword evidence="1" id="KW-0547">Nucleotide-binding</keyword>
<reference evidence="4 5" key="1">
    <citation type="journal article" date="2019" name="Int. J. Syst. Evol. Microbiol.">
        <title>The Global Catalogue of Microorganisms (GCM) 10K type strain sequencing project: providing services to taxonomists for standard genome sequencing and annotation.</title>
        <authorList>
            <consortium name="The Broad Institute Genomics Platform"/>
            <consortium name="The Broad Institute Genome Sequencing Center for Infectious Disease"/>
            <person name="Wu L."/>
            <person name="Ma J."/>
        </authorList>
    </citation>
    <scope>NUCLEOTIDE SEQUENCE [LARGE SCALE GENOMIC DNA]</scope>
    <source>
        <strain evidence="4 5">JCM 14942</strain>
    </source>
</reference>
<dbReference type="RefSeq" id="WP_344111842.1">
    <property type="nucleotide sequence ID" value="NZ_BAAAOR010000014.1"/>
</dbReference>
<dbReference type="InterPro" id="IPR016032">
    <property type="entry name" value="Sig_transdc_resp-reg_C-effctor"/>
</dbReference>
<evidence type="ECO:0000259" key="3">
    <source>
        <dbReference type="PROSITE" id="PS50043"/>
    </source>
</evidence>
<dbReference type="InterPro" id="IPR041664">
    <property type="entry name" value="AAA_16"/>
</dbReference>
<dbReference type="Gene3D" id="1.10.10.10">
    <property type="entry name" value="Winged helix-like DNA-binding domain superfamily/Winged helix DNA-binding domain"/>
    <property type="match status" value="1"/>
</dbReference>
<evidence type="ECO:0000256" key="2">
    <source>
        <dbReference type="ARBA" id="ARBA00022840"/>
    </source>
</evidence>
<comment type="caution">
    <text evidence="4">The sequence shown here is derived from an EMBL/GenBank/DDBJ whole genome shotgun (WGS) entry which is preliminary data.</text>
</comment>
<evidence type="ECO:0000313" key="4">
    <source>
        <dbReference type="EMBL" id="GAA1514357.1"/>
    </source>
</evidence>
<evidence type="ECO:0000256" key="1">
    <source>
        <dbReference type="ARBA" id="ARBA00022741"/>
    </source>
</evidence>